<dbReference type="GO" id="GO:0003676">
    <property type="term" value="F:nucleic acid binding"/>
    <property type="evidence" value="ECO:0007669"/>
    <property type="project" value="InterPro"/>
</dbReference>
<protein>
    <recommendedName>
        <fullName evidence="2">Integrase zinc-binding domain-containing protein</fullName>
    </recommendedName>
</protein>
<dbReference type="SUPFAM" id="SSF56672">
    <property type="entry name" value="DNA/RNA polymerases"/>
    <property type="match status" value="1"/>
</dbReference>
<keyword evidence="4" id="KW-1185">Reference proteome</keyword>
<dbReference type="PANTHER" id="PTHR47331">
    <property type="entry name" value="PHD-TYPE DOMAIN-CONTAINING PROTEIN"/>
    <property type="match status" value="1"/>
</dbReference>
<dbReference type="PANTHER" id="PTHR47331:SF1">
    <property type="entry name" value="GAG-LIKE PROTEIN"/>
    <property type="match status" value="1"/>
</dbReference>
<gene>
    <name evidence="3" type="ORF">PACLA_8A011026</name>
</gene>
<dbReference type="Pfam" id="PF05380">
    <property type="entry name" value="Peptidase_A17"/>
    <property type="match status" value="1"/>
</dbReference>
<comment type="caution">
    <text evidence="3">The sequence shown here is derived from an EMBL/GenBank/DDBJ whole genome shotgun (WGS) entry which is preliminary data.</text>
</comment>
<proteinExistence type="predicted"/>
<feature type="compositionally biased region" description="Low complexity" evidence="1">
    <location>
        <begin position="157"/>
        <end position="168"/>
    </location>
</feature>
<dbReference type="GO" id="GO:0006259">
    <property type="term" value="P:DNA metabolic process"/>
    <property type="evidence" value="ECO:0007669"/>
    <property type="project" value="UniProtKB-ARBA"/>
</dbReference>
<evidence type="ECO:0000313" key="3">
    <source>
        <dbReference type="EMBL" id="CAB4028223.1"/>
    </source>
</evidence>
<evidence type="ECO:0000256" key="1">
    <source>
        <dbReference type="SAM" id="MobiDB-lite"/>
    </source>
</evidence>
<dbReference type="Gene3D" id="3.30.420.10">
    <property type="entry name" value="Ribonuclease H-like superfamily/Ribonuclease H"/>
    <property type="match status" value="1"/>
</dbReference>
<accession>A0A7D9JG38</accession>
<evidence type="ECO:0000313" key="4">
    <source>
        <dbReference type="Proteomes" id="UP001152795"/>
    </source>
</evidence>
<organism evidence="3 4">
    <name type="scientific">Paramuricea clavata</name>
    <name type="common">Red gorgonian</name>
    <name type="synonym">Violescent sea-whip</name>
    <dbReference type="NCBI Taxonomy" id="317549"/>
    <lineage>
        <taxon>Eukaryota</taxon>
        <taxon>Metazoa</taxon>
        <taxon>Cnidaria</taxon>
        <taxon>Anthozoa</taxon>
        <taxon>Octocorallia</taxon>
        <taxon>Malacalcyonacea</taxon>
        <taxon>Plexauridae</taxon>
        <taxon>Paramuricea</taxon>
    </lineage>
</organism>
<dbReference type="InterPro" id="IPR036397">
    <property type="entry name" value="RNaseH_sf"/>
</dbReference>
<dbReference type="Pfam" id="PF17921">
    <property type="entry name" value="Integrase_H2C2"/>
    <property type="match status" value="1"/>
</dbReference>
<dbReference type="InterPro" id="IPR041588">
    <property type="entry name" value="Integrase_H2C2"/>
</dbReference>
<dbReference type="InterPro" id="IPR043502">
    <property type="entry name" value="DNA/RNA_pol_sf"/>
</dbReference>
<feature type="non-terminal residue" evidence="3">
    <location>
        <position position="1293"/>
    </location>
</feature>
<dbReference type="InterPro" id="IPR008042">
    <property type="entry name" value="Retrotrans_Pao"/>
</dbReference>
<feature type="region of interest" description="Disordered" evidence="1">
    <location>
        <begin position="137"/>
        <end position="168"/>
    </location>
</feature>
<feature type="non-terminal residue" evidence="3">
    <location>
        <position position="1"/>
    </location>
</feature>
<dbReference type="Proteomes" id="UP001152795">
    <property type="component" value="Unassembled WGS sequence"/>
</dbReference>
<dbReference type="EMBL" id="CACRXK020015330">
    <property type="protein sequence ID" value="CAB4028223.1"/>
    <property type="molecule type" value="Genomic_DNA"/>
</dbReference>
<evidence type="ECO:0000259" key="2">
    <source>
        <dbReference type="Pfam" id="PF17921"/>
    </source>
</evidence>
<dbReference type="OrthoDB" id="5975670at2759"/>
<feature type="domain" description="Integrase zinc-binding" evidence="2">
    <location>
        <begin position="1160"/>
        <end position="1213"/>
    </location>
</feature>
<feature type="region of interest" description="Disordered" evidence="1">
    <location>
        <begin position="379"/>
        <end position="416"/>
    </location>
</feature>
<name>A0A7D9JG38_PARCT</name>
<reference evidence="3" key="1">
    <citation type="submission" date="2020-04" db="EMBL/GenBank/DDBJ databases">
        <authorList>
            <person name="Alioto T."/>
            <person name="Alioto T."/>
            <person name="Gomez Garrido J."/>
        </authorList>
    </citation>
    <scope>NUCLEOTIDE SEQUENCE</scope>
    <source>
        <strain evidence="3">A484AB</strain>
    </source>
</reference>
<sequence>NEICSAAAASKTILEYIYCRGRKIYFWHVIGNQLRLTQPGPSPDKDALKEHGEVFETKGWIQKAIYAGEPVANIKTKKEHYDECWREFVSKHEQYMELLVSEEEKDIASRSYKELMTKKMHLDEIVMSLRRRLELESRQKEEDASSFSGKSRRTLASKSSHSSKFSTVSKRKEQLALAQLKRSQLLKQHELERRMTELNFEKEYMEARMEEERAIHENVNKNTLPMNQGQGLSPLSQPYVPQEQIVQGTNISSPQVCKVYSPERHAEQYNVPLQLTQTYPQQEQPNRFTRREGPTKHTVKEIDTGEEMVRALRQVVSMPKIKYMHFDAEEGYTTAKKTLHLEVADRTLRNFLHFVKKRATLVNNEFGEDLCASLVKPKENVRRKDGSREPSRRSSSFASGLDNRQSHKNGKGCREQEVKVTVATGAGERVCLSVVPLKVRAKGSNQPAIGAYVLLDSGSEVTLCHERLKKQLAVSGRKLDFTLSGMTGSTKVRSELIDIEVASLDGEILIELSNVRTVNQMPISEACIAKKGDVRSWSHLRDLPLQELETRDVMLVIGLQENPSMFLPLEYRSGEERDPVAIRYSLGWTVIGPVGEKMDGMCATSNFARMSVNADDLSTEDRDRAMEESEHVMKGRTEEVKEVERVQVDRENTDEDLKHQLERLWKTDFEGSLVETKVCPSVEDKKALQIMEKTLKIVDGHFQVALPWKNNPPYLPNNKIVAERRGLLLKKRLLRDDELLKKYRTTFNEYLEKGYAEKIPKEQLNMENRPIWYVPHHPVTHPLKPEKVRVVYDCAASYGRTSLNQQLLQGPDQTNQLTGVLIRFREESVAMVANVEAMFHQVLVEPRDCDALRFLWWPSDDLSGEMEEYRMTRHLFGATDERAKSVKDLELDRLPTESALGIKWNTEEDKFEWHVSEKMLQCYLQAIRVDRCFKPVGFGVVKEIQLHLFSDASRLGYSAVAYLRLEDTNEQIHCAFVMGKARLAPLREISIPRLELTAAVISVRLSKIIQEELDLEIERIYYWTDSMSVLKCINNESKRFHTFESNRLTVIRSGSDPSQWMYVNRDDNPADDGSKGVKLDAMISNDRKIMSSSQEELKILTVAERAKKPDKVFLRKTGMSLRQLNPQLEDGLLRVGGRLVNAPIDGDLKHPIILPFKHPVTEMVIRQYHAEVGHMGQESVLSSLRKEFWIVKGRTAVRRVVRSCISCQRRKARLGEQFMANLPKIRLTPHQPPFTRVGVDYFGPLQVKQGRSVVKRYGCLFTCMTTRAVHIEIAHSLDTDSMINALRRFISIR</sequence>
<feature type="compositionally biased region" description="Basic and acidic residues" evidence="1">
    <location>
        <begin position="379"/>
        <end position="392"/>
    </location>
</feature>
<dbReference type="Gene3D" id="1.10.340.70">
    <property type="match status" value="1"/>
</dbReference>